<dbReference type="PROSITE" id="PS51257">
    <property type="entry name" value="PROKAR_LIPOPROTEIN"/>
    <property type="match status" value="1"/>
</dbReference>
<feature type="domain" description="RagB/SusD" evidence="6">
    <location>
        <begin position="394"/>
        <end position="617"/>
    </location>
</feature>
<dbReference type="AlphaFoldDB" id="A0A1Y4JVS7"/>
<dbReference type="Proteomes" id="UP000196587">
    <property type="component" value="Unassembled WGS sequence"/>
</dbReference>
<dbReference type="GO" id="GO:0009279">
    <property type="term" value="C:cell outer membrane"/>
    <property type="evidence" value="ECO:0007669"/>
    <property type="project" value="UniProtKB-SubCell"/>
</dbReference>
<proteinExistence type="inferred from homology"/>
<evidence type="ECO:0000259" key="6">
    <source>
        <dbReference type="Pfam" id="PF07980"/>
    </source>
</evidence>
<evidence type="ECO:0000313" key="9">
    <source>
        <dbReference type="Proteomes" id="UP000196587"/>
    </source>
</evidence>
<evidence type="ECO:0000256" key="3">
    <source>
        <dbReference type="ARBA" id="ARBA00022729"/>
    </source>
</evidence>
<sequence length="619" mass="70051">MKNILFKSLAVVTLMGALSSCNDFLEQTSPSSMDSEKIFSSQEFAEGAIANIYNEFGQQNYRARSVWYGYNTDIELFNGSNKGDGKADLATYNANTANDQMNVTTGTDLWAKIYAAIEKANLAIEGLRANADLTDANMKQLLGEALTLRALHYIDLINMWGDVPARMTTLNSENMYSGREDRDVIYKQLIIDLQEAQDLCAWPNELAATQTVERVNKAFVKGFLARVCMQAAGYAQRLDGENRLSTDEELTKEKLYPIALQACKDVMAQEGTYVALKPNFEDVFNNNGISGDVINAGSESLFEIGYSNDPVRGRMMYTFGIRHRNADNMTTMTQGSSVGPMPTFYYDYSPKDKRRDITCCPFQWEKGKQSLQAFSSWSFGKLRFEWAERMISGGGTDDGINKLYMRYADIILMRAELENELNGPDAAAPWLTKIRERAFAPADYATEVTDYVTAASQSRATMFQAIVDERALEFAGEFIRKADLIRWGMLKSKMDEANAKMKAIVTLTDYDAKHPYSQLSGRIFYKMEDFNWTRNGILNIETNAKLILYGLNYGETGSAPAGYTEYTDSKGEVSTWIKENVLKDIIDYLYVQDPDKRQYWPIFNVNLNDNPNLTNYEWY</sequence>
<evidence type="ECO:0000313" key="8">
    <source>
        <dbReference type="EMBL" id="OUP35390.1"/>
    </source>
</evidence>
<evidence type="ECO:0000256" key="1">
    <source>
        <dbReference type="ARBA" id="ARBA00004442"/>
    </source>
</evidence>
<evidence type="ECO:0000259" key="7">
    <source>
        <dbReference type="Pfam" id="PF14322"/>
    </source>
</evidence>
<keyword evidence="3" id="KW-0732">Signal</keyword>
<evidence type="ECO:0000256" key="5">
    <source>
        <dbReference type="ARBA" id="ARBA00023237"/>
    </source>
</evidence>
<gene>
    <name evidence="8" type="ORF">B5F24_05320</name>
</gene>
<dbReference type="Gene3D" id="1.25.40.390">
    <property type="match status" value="1"/>
</dbReference>
<comment type="similarity">
    <text evidence="2">Belongs to the SusD family.</text>
</comment>
<protein>
    <submittedName>
        <fullName evidence="8">RagB/SusD family nutrient uptake outer membrane protein</fullName>
    </submittedName>
</protein>
<dbReference type="RefSeq" id="WP_087412332.1">
    <property type="nucleotide sequence ID" value="NZ_CALIXP010000014.1"/>
</dbReference>
<keyword evidence="5" id="KW-0998">Cell outer membrane</keyword>
<dbReference type="SUPFAM" id="SSF48452">
    <property type="entry name" value="TPR-like"/>
    <property type="match status" value="1"/>
</dbReference>
<dbReference type="Pfam" id="PF07980">
    <property type="entry name" value="SusD_RagB"/>
    <property type="match status" value="1"/>
</dbReference>
<keyword evidence="4" id="KW-0472">Membrane</keyword>
<name>A0A1Y4JVS7_9BACE</name>
<dbReference type="EMBL" id="NFKE01000003">
    <property type="protein sequence ID" value="OUP35390.1"/>
    <property type="molecule type" value="Genomic_DNA"/>
</dbReference>
<reference evidence="9" key="1">
    <citation type="submission" date="2017-04" db="EMBL/GenBank/DDBJ databases">
        <title>Function of individual gut microbiota members based on whole genome sequencing of pure cultures obtained from chicken caecum.</title>
        <authorList>
            <person name="Medvecky M."/>
            <person name="Cejkova D."/>
            <person name="Polansky O."/>
            <person name="Karasova D."/>
            <person name="Kubasova T."/>
            <person name="Cizek A."/>
            <person name="Rychlik I."/>
        </authorList>
    </citation>
    <scope>NUCLEOTIDE SEQUENCE [LARGE SCALE GENOMIC DNA]</scope>
    <source>
        <strain evidence="9">An189</strain>
    </source>
</reference>
<dbReference type="InterPro" id="IPR011990">
    <property type="entry name" value="TPR-like_helical_dom_sf"/>
</dbReference>
<dbReference type="InterPro" id="IPR033985">
    <property type="entry name" value="SusD-like_N"/>
</dbReference>
<comment type="subcellular location">
    <subcellularLocation>
        <location evidence="1">Cell outer membrane</location>
    </subcellularLocation>
</comment>
<evidence type="ECO:0000256" key="4">
    <source>
        <dbReference type="ARBA" id="ARBA00023136"/>
    </source>
</evidence>
<dbReference type="InterPro" id="IPR012944">
    <property type="entry name" value="SusD_RagB_dom"/>
</dbReference>
<evidence type="ECO:0000256" key="2">
    <source>
        <dbReference type="ARBA" id="ARBA00006275"/>
    </source>
</evidence>
<dbReference type="Pfam" id="PF14322">
    <property type="entry name" value="SusD-like_3"/>
    <property type="match status" value="1"/>
</dbReference>
<organism evidence="8 9">
    <name type="scientific">Bacteroides clarus</name>
    <dbReference type="NCBI Taxonomy" id="626929"/>
    <lineage>
        <taxon>Bacteria</taxon>
        <taxon>Pseudomonadati</taxon>
        <taxon>Bacteroidota</taxon>
        <taxon>Bacteroidia</taxon>
        <taxon>Bacteroidales</taxon>
        <taxon>Bacteroidaceae</taxon>
        <taxon>Bacteroides</taxon>
    </lineage>
</organism>
<comment type="caution">
    <text evidence="8">The sequence shown here is derived from an EMBL/GenBank/DDBJ whole genome shotgun (WGS) entry which is preliminary data.</text>
</comment>
<accession>A0A1Y4JVS7</accession>
<feature type="domain" description="SusD-like N-terminal" evidence="7">
    <location>
        <begin position="23"/>
        <end position="227"/>
    </location>
</feature>